<keyword evidence="15" id="KW-1278">Translocase</keyword>
<dbReference type="InterPro" id="IPR012675">
    <property type="entry name" value="Beta-grasp_dom_sf"/>
</dbReference>
<keyword evidence="21" id="KW-0830">Ubiquinone</keyword>
<evidence type="ECO:0000256" key="24">
    <source>
        <dbReference type="ARBA" id="ARBA00030032"/>
    </source>
</evidence>
<evidence type="ECO:0000259" key="29">
    <source>
        <dbReference type="PROSITE" id="PS51384"/>
    </source>
</evidence>
<comment type="subunit">
    <text evidence="5">Composed of six subunits; NqrA, NqrB, NqrC, NqrD, NqrE and NqrF.</text>
</comment>
<evidence type="ECO:0000256" key="12">
    <source>
        <dbReference type="ARBA" id="ARBA00022714"/>
    </source>
</evidence>
<dbReference type="InterPro" id="IPR017938">
    <property type="entry name" value="Riboflavin_synthase-like_b-brl"/>
</dbReference>
<dbReference type="PANTHER" id="PTHR43644">
    <property type="entry name" value="NA(+)-TRANSLOCATING NADH-QUINONE REDUCTASE SUBUNIT"/>
    <property type="match status" value="1"/>
</dbReference>
<evidence type="ECO:0000256" key="5">
    <source>
        <dbReference type="ARBA" id="ARBA00011309"/>
    </source>
</evidence>
<dbReference type="CDD" id="cd06188">
    <property type="entry name" value="NADH_quinone_reductase"/>
    <property type="match status" value="1"/>
</dbReference>
<evidence type="ECO:0000256" key="1">
    <source>
        <dbReference type="ARBA" id="ARBA00001974"/>
    </source>
</evidence>
<keyword evidence="27" id="KW-1133">Transmembrane helix</keyword>
<evidence type="ECO:0000256" key="15">
    <source>
        <dbReference type="ARBA" id="ARBA00022967"/>
    </source>
</evidence>
<evidence type="ECO:0000256" key="9">
    <source>
        <dbReference type="ARBA" id="ARBA00022475"/>
    </source>
</evidence>
<comment type="function">
    <text evidence="2">NQR complex catalyzes the reduction of ubiquinone-1 to ubiquinol by two successive reactions, coupled with the transport of Na(+) ions from the cytoplasm to the periplasm. The first step is catalyzed by NqrF, which accepts electrons from NADH and reduces ubiquinone-1 to ubisemiquinone by a one-electron transfer pathway.</text>
</comment>
<evidence type="ECO:0000256" key="17">
    <source>
        <dbReference type="ARBA" id="ARBA00023014"/>
    </source>
</evidence>
<dbReference type="InterPro" id="IPR039261">
    <property type="entry name" value="FNR_nucleotide-bd"/>
</dbReference>
<keyword evidence="13" id="KW-0479">Metal-binding</keyword>
<evidence type="ECO:0000256" key="4">
    <source>
        <dbReference type="ARBA" id="ARBA00005570"/>
    </source>
</evidence>
<dbReference type="InterPro" id="IPR008333">
    <property type="entry name" value="Cbr1-like_FAD-bd_dom"/>
</dbReference>
<dbReference type="SUPFAM" id="SSF52343">
    <property type="entry name" value="Ferredoxin reductase-like, C-terminal NADP-linked domain"/>
    <property type="match status" value="1"/>
</dbReference>
<evidence type="ECO:0000256" key="18">
    <source>
        <dbReference type="ARBA" id="ARBA00023027"/>
    </source>
</evidence>
<keyword evidence="18" id="KW-0520">NAD</keyword>
<evidence type="ECO:0000256" key="11">
    <source>
        <dbReference type="ARBA" id="ARBA00022630"/>
    </source>
</evidence>
<dbReference type="CDD" id="cd00207">
    <property type="entry name" value="fer2"/>
    <property type="match status" value="1"/>
</dbReference>
<dbReference type="InterPro" id="IPR010205">
    <property type="entry name" value="NqrF"/>
</dbReference>
<reference evidence="31" key="1">
    <citation type="journal article" date="2019" name="Int. J. Syst. Evol. Microbiol.">
        <title>The Global Catalogue of Microorganisms (GCM) 10K type strain sequencing project: providing services to taxonomists for standard genome sequencing and annotation.</title>
        <authorList>
            <consortium name="The Broad Institute Genomics Platform"/>
            <consortium name="The Broad Institute Genome Sequencing Center for Infectious Disease"/>
            <person name="Wu L."/>
            <person name="Ma J."/>
        </authorList>
    </citation>
    <scope>NUCLEOTIDE SEQUENCE [LARGE SCALE GENOMIC DNA]</scope>
    <source>
        <strain evidence="31">NBRC 111756</strain>
    </source>
</reference>
<evidence type="ECO:0000256" key="25">
    <source>
        <dbReference type="ARBA" id="ARBA00030787"/>
    </source>
</evidence>
<feature type="domain" description="2Fe-2S ferredoxin-type" evidence="28">
    <location>
        <begin position="33"/>
        <end position="125"/>
    </location>
</feature>
<evidence type="ECO:0000256" key="19">
    <source>
        <dbReference type="ARBA" id="ARBA00023053"/>
    </source>
</evidence>
<accession>A0ABW2A7K9</accession>
<evidence type="ECO:0000256" key="16">
    <source>
        <dbReference type="ARBA" id="ARBA00023004"/>
    </source>
</evidence>
<comment type="similarity">
    <text evidence="4">Belongs to the NqrF family.</text>
</comment>
<evidence type="ECO:0000256" key="22">
    <source>
        <dbReference type="ARBA" id="ARBA00023136"/>
    </source>
</evidence>
<dbReference type="InterPro" id="IPR001709">
    <property type="entry name" value="Flavoprot_Pyr_Nucl_cyt_Rdtase"/>
</dbReference>
<dbReference type="SUPFAM" id="SSF63380">
    <property type="entry name" value="Riboflavin synthase domain-like"/>
    <property type="match status" value="1"/>
</dbReference>
<keyword evidence="23" id="KW-0739">Sodium transport</keyword>
<dbReference type="InterPro" id="IPR017927">
    <property type="entry name" value="FAD-bd_FR_type"/>
</dbReference>
<keyword evidence="17" id="KW-0411">Iron-sulfur</keyword>
<evidence type="ECO:0000256" key="2">
    <source>
        <dbReference type="ARBA" id="ARBA00002972"/>
    </source>
</evidence>
<keyword evidence="8" id="KW-0813">Transport</keyword>
<evidence type="ECO:0000313" key="30">
    <source>
        <dbReference type="EMBL" id="MFC6673526.1"/>
    </source>
</evidence>
<keyword evidence="11" id="KW-0285">Flavoprotein</keyword>
<comment type="cofactor">
    <cofactor evidence="1">
        <name>FAD</name>
        <dbReference type="ChEBI" id="CHEBI:57692"/>
    </cofactor>
</comment>
<dbReference type="PROSITE" id="PS51085">
    <property type="entry name" value="2FE2S_FER_2"/>
    <property type="match status" value="1"/>
</dbReference>
<comment type="subcellular location">
    <subcellularLocation>
        <location evidence="3">Cell inner membrane</location>
    </subcellularLocation>
</comment>
<dbReference type="NCBIfam" id="TIGR01941">
    <property type="entry name" value="nqrF"/>
    <property type="match status" value="1"/>
</dbReference>
<evidence type="ECO:0000256" key="23">
    <source>
        <dbReference type="ARBA" id="ARBA00023201"/>
    </source>
</evidence>
<keyword evidence="27" id="KW-0812">Transmembrane</keyword>
<dbReference type="RefSeq" id="WP_379911975.1">
    <property type="nucleotide sequence ID" value="NZ_JBHSWE010000001.1"/>
</dbReference>
<evidence type="ECO:0000256" key="20">
    <source>
        <dbReference type="ARBA" id="ARBA00023065"/>
    </source>
</evidence>
<organism evidence="30 31">
    <name type="scientific">Marinobacterium aestuariivivens</name>
    <dbReference type="NCBI Taxonomy" id="1698799"/>
    <lineage>
        <taxon>Bacteria</taxon>
        <taxon>Pseudomonadati</taxon>
        <taxon>Pseudomonadota</taxon>
        <taxon>Gammaproteobacteria</taxon>
        <taxon>Oceanospirillales</taxon>
        <taxon>Oceanospirillaceae</taxon>
        <taxon>Marinobacterium</taxon>
    </lineage>
</organism>
<dbReference type="Gene3D" id="3.40.50.80">
    <property type="entry name" value="Nucleotide-binding domain of ferredoxin-NADP reductase (FNR) module"/>
    <property type="match status" value="1"/>
</dbReference>
<keyword evidence="31" id="KW-1185">Reference proteome</keyword>
<proteinExistence type="inferred from homology"/>
<keyword evidence="22 27" id="KW-0472">Membrane</keyword>
<dbReference type="Pfam" id="PF00175">
    <property type="entry name" value="NAD_binding_1"/>
    <property type="match status" value="1"/>
</dbReference>
<evidence type="ECO:0000256" key="27">
    <source>
        <dbReference type="SAM" id="Phobius"/>
    </source>
</evidence>
<keyword evidence="20" id="KW-0406">Ion transport</keyword>
<evidence type="ECO:0000259" key="28">
    <source>
        <dbReference type="PROSITE" id="PS51085"/>
    </source>
</evidence>
<evidence type="ECO:0000256" key="21">
    <source>
        <dbReference type="ARBA" id="ARBA00023075"/>
    </source>
</evidence>
<feature type="transmembrane region" description="Helical" evidence="27">
    <location>
        <begin position="6"/>
        <end position="25"/>
    </location>
</feature>
<dbReference type="EMBL" id="JBHSWE010000001">
    <property type="protein sequence ID" value="MFC6673526.1"/>
    <property type="molecule type" value="Genomic_DNA"/>
</dbReference>
<evidence type="ECO:0000256" key="3">
    <source>
        <dbReference type="ARBA" id="ARBA00004533"/>
    </source>
</evidence>
<keyword evidence="10" id="KW-0997">Cell inner membrane</keyword>
<dbReference type="Pfam" id="PF00970">
    <property type="entry name" value="FAD_binding_6"/>
    <property type="match status" value="1"/>
</dbReference>
<dbReference type="Gene3D" id="3.10.20.30">
    <property type="match status" value="1"/>
</dbReference>
<comment type="caution">
    <text evidence="30">The sequence shown here is derived from an EMBL/GenBank/DDBJ whole genome shotgun (WGS) entry which is preliminary data.</text>
</comment>
<evidence type="ECO:0000256" key="7">
    <source>
        <dbReference type="ARBA" id="ARBA00019729"/>
    </source>
</evidence>
<keyword evidence="14" id="KW-0274">FAD</keyword>
<evidence type="ECO:0000256" key="6">
    <source>
        <dbReference type="ARBA" id="ARBA00013099"/>
    </source>
</evidence>
<dbReference type="InterPro" id="IPR001041">
    <property type="entry name" value="2Fe-2S_ferredoxin-type"/>
</dbReference>
<protein>
    <recommendedName>
        <fullName evidence="7">Na(+)-translocating NADH-quinone reductase subunit F</fullName>
        <ecNumber evidence="6">7.2.1.1</ecNumber>
    </recommendedName>
    <alternativeName>
        <fullName evidence="25">NQR complex subunit F</fullName>
    </alternativeName>
    <alternativeName>
        <fullName evidence="24">NQR-1 subunit F</fullName>
    </alternativeName>
</protein>
<name>A0ABW2A7K9_9GAMM</name>
<dbReference type="EC" id="7.2.1.1" evidence="6"/>
<keyword evidence="12" id="KW-0001">2Fe-2S</keyword>
<dbReference type="InterPro" id="IPR001433">
    <property type="entry name" value="OxRdtase_FAD/NAD-bd"/>
</dbReference>
<dbReference type="Proteomes" id="UP001596422">
    <property type="component" value="Unassembled WGS sequence"/>
</dbReference>
<evidence type="ECO:0000313" key="31">
    <source>
        <dbReference type="Proteomes" id="UP001596422"/>
    </source>
</evidence>
<keyword evidence="16" id="KW-0408">Iron</keyword>
<dbReference type="PIRSF" id="PIRSF000044">
    <property type="entry name" value="Cis_Diol_DH_RD"/>
    <property type="match status" value="1"/>
</dbReference>
<evidence type="ECO:0000256" key="10">
    <source>
        <dbReference type="ARBA" id="ARBA00022519"/>
    </source>
</evidence>
<dbReference type="Gene3D" id="2.40.30.10">
    <property type="entry name" value="Translation factors"/>
    <property type="match status" value="1"/>
</dbReference>
<dbReference type="Pfam" id="PF00111">
    <property type="entry name" value="Fer2"/>
    <property type="match status" value="1"/>
</dbReference>
<evidence type="ECO:0000256" key="13">
    <source>
        <dbReference type="ARBA" id="ARBA00022723"/>
    </source>
</evidence>
<keyword evidence="19" id="KW-0915">Sodium</keyword>
<dbReference type="PANTHER" id="PTHR43644:SF1">
    <property type="entry name" value="NAD(P)H-FLAVIN REDUCTASE"/>
    <property type="match status" value="1"/>
</dbReference>
<keyword evidence="9" id="KW-1003">Cell membrane</keyword>
<dbReference type="PROSITE" id="PS51384">
    <property type="entry name" value="FAD_FR"/>
    <property type="match status" value="1"/>
</dbReference>
<feature type="domain" description="FAD-binding FR-type" evidence="29">
    <location>
        <begin position="128"/>
        <end position="269"/>
    </location>
</feature>
<evidence type="ECO:0000256" key="8">
    <source>
        <dbReference type="ARBA" id="ARBA00022448"/>
    </source>
</evidence>
<dbReference type="PRINTS" id="PR00371">
    <property type="entry name" value="FPNCR"/>
</dbReference>
<dbReference type="InterPro" id="IPR036010">
    <property type="entry name" value="2Fe-2S_ferredoxin-like_sf"/>
</dbReference>
<dbReference type="SUPFAM" id="SSF54292">
    <property type="entry name" value="2Fe-2S ferredoxin-like"/>
    <property type="match status" value="1"/>
</dbReference>
<comment type="catalytic activity">
    <reaction evidence="26">
        <text>a ubiquinone + n Na(+)(in) + NADH + H(+) = a ubiquinol + n Na(+)(out) + NAD(+)</text>
        <dbReference type="Rhea" id="RHEA:47748"/>
        <dbReference type="Rhea" id="RHEA-COMP:9565"/>
        <dbReference type="Rhea" id="RHEA-COMP:9566"/>
        <dbReference type="ChEBI" id="CHEBI:15378"/>
        <dbReference type="ChEBI" id="CHEBI:16389"/>
        <dbReference type="ChEBI" id="CHEBI:17976"/>
        <dbReference type="ChEBI" id="CHEBI:29101"/>
        <dbReference type="ChEBI" id="CHEBI:57540"/>
        <dbReference type="ChEBI" id="CHEBI:57945"/>
        <dbReference type="EC" id="7.2.1.1"/>
    </reaction>
</comment>
<evidence type="ECO:0000256" key="26">
    <source>
        <dbReference type="ARBA" id="ARBA00048891"/>
    </source>
</evidence>
<gene>
    <name evidence="30" type="primary">nqrF</name>
    <name evidence="30" type="ORF">ACFQDL_28130</name>
</gene>
<sequence length="407" mass="45078">MLEIFLGVIFFTGIVLTLVLAILLARSRLIPASGVTVRVNGKQSFRIPVGDRLLGALERRDIRLSSACGGKGICGQCKVRVLAGRSAVSPAESSLLNVAETAGGTRLACQLTVHDDLDIQVPDEVFGVGHWRCRLSSSRCVGTLMKELTLELPPGESIDFRAGAFIQVTAPDFEVRYREFDIAPEYRGEWDRLGLWLLEAKSTDSKSRAYSLANYVDEAGVAVLVVRLAIPPLDAFESIPPGAVSSYLFSLRPGDEVDISGPYGHFFATESGNEMIFVGGGAGMAPMRSHIFDQLRRLHSNRTISFWYGARNRRELFYVEEFDRLAQQYDNFSWHLALSEPGPEDDWQGDVGFIHQVLHDRYLVEHPNPEDCEYYLCGPPVMINAVTALLDSLGVDPENIRYDDFGA</sequence>
<evidence type="ECO:0000256" key="14">
    <source>
        <dbReference type="ARBA" id="ARBA00022827"/>
    </source>
</evidence>